<dbReference type="InterPro" id="IPR050350">
    <property type="entry name" value="Compl-Cell_Adhes-Reg"/>
</dbReference>
<keyword evidence="7" id="KW-1133">Transmembrane helix</keyword>
<keyword evidence="4 6" id="KW-1015">Disulfide bond</keyword>
<dbReference type="RefSeq" id="XP_034392584.1">
    <property type="nucleotide sequence ID" value="XM_034536693.1"/>
</dbReference>
<dbReference type="Ensembl" id="ENSCLMT00005005541.1">
    <property type="protein sequence ID" value="ENSCLMP00005005182.1"/>
    <property type="gene ID" value="ENSCLMG00005002768.1"/>
</dbReference>
<accession>A0A8C2WNV6</accession>
<dbReference type="OrthoDB" id="6480633at2759"/>
<dbReference type="PROSITE" id="PS50923">
    <property type="entry name" value="SUSHI"/>
    <property type="match status" value="5"/>
</dbReference>
<evidence type="ECO:0000313" key="10">
    <source>
        <dbReference type="Ensembl" id="ENSCLMP00005005182.1"/>
    </source>
</evidence>
<comment type="caution">
    <text evidence="6">Lacks conserved residue(s) required for the propagation of feature annotation.</text>
</comment>
<dbReference type="SUPFAM" id="SSF57535">
    <property type="entry name" value="Complement control module/SCR domain"/>
    <property type="match status" value="5"/>
</dbReference>
<reference evidence="10" key="2">
    <citation type="submission" date="2025-09" db="UniProtKB">
        <authorList>
            <consortium name="Ensembl"/>
        </authorList>
    </citation>
    <scope>IDENTIFICATION</scope>
</reference>
<dbReference type="InterPro" id="IPR035976">
    <property type="entry name" value="Sushi/SCR/CCP_sf"/>
</dbReference>
<name>A0A8C2WNV6_CYCLU</name>
<feature type="signal peptide" evidence="8">
    <location>
        <begin position="1"/>
        <end position="22"/>
    </location>
</feature>
<feature type="transmembrane region" description="Helical" evidence="7">
    <location>
        <begin position="352"/>
        <end position="380"/>
    </location>
</feature>
<dbReference type="RefSeq" id="XP_034392586.1">
    <property type="nucleotide sequence ID" value="XM_034536695.1"/>
</dbReference>
<keyword evidence="3" id="KW-0677">Repeat</keyword>
<dbReference type="PANTHER" id="PTHR19325:SF573">
    <property type="entry name" value="MEMBRANE COFACTOR PROTEIN"/>
    <property type="match status" value="1"/>
</dbReference>
<keyword evidence="7" id="KW-0472">Membrane</keyword>
<proteinExistence type="predicted"/>
<feature type="domain" description="Sushi" evidence="9">
    <location>
        <begin position="21"/>
        <end position="83"/>
    </location>
</feature>
<evidence type="ECO:0000256" key="1">
    <source>
        <dbReference type="ARBA" id="ARBA00022659"/>
    </source>
</evidence>
<evidence type="ECO:0000256" key="6">
    <source>
        <dbReference type="PROSITE-ProRule" id="PRU00302"/>
    </source>
</evidence>
<dbReference type="Gene3D" id="2.10.70.10">
    <property type="entry name" value="Complement Module, domain 1"/>
    <property type="match status" value="5"/>
</dbReference>
<evidence type="ECO:0000256" key="4">
    <source>
        <dbReference type="ARBA" id="ARBA00023157"/>
    </source>
</evidence>
<protein>
    <submittedName>
        <fullName evidence="10">Regulator of complement activation group 2 gene 1</fullName>
    </submittedName>
</protein>
<feature type="chain" id="PRO_5033990629" evidence="8">
    <location>
        <begin position="23"/>
        <end position="405"/>
    </location>
</feature>
<dbReference type="KEGG" id="clum:117733226"/>
<evidence type="ECO:0000256" key="8">
    <source>
        <dbReference type="SAM" id="SignalP"/>
    </source>
</evidence>
<feature type="disulfide bond" evidence="6">
    <location>
        <begin position="172"/>
        <end position="199"/>
    </location>
</feature>
<dbReference type="GeneTree" id="ENSGT00940000154967"/>
<dbReference type="GeneID" id="117733226"/>
<sequence>MGVTYVFLLSTLALAIHTQAQGCPTPVAGDGMKLQGNFNGSQTFQNGQKVTFACIYSYISVGGSPSIICTDGLWSPLRLKCEMRTCGSAGEIQNGIIDYAEGIEFGNKLVVTCNIGYNLVGKSEIFCGHQGWMSRLPECLVVNCLPPSSDGVVTFKPDKEYYEYQEVVQYSCPNHLTLFGSNSLACSEDETFKPDPPTCVMVLCEDPNINNGNWVEGSRPPFKYMSTVTFECISGYTMTGERNQACGINSQWLPGLPTCEPVQCEDPKIQNADRVDGSWPPYKYKSTVTFKCISGYAMKGARIQTCEIGGQWSPGLPTCRLIPTTTRPTTKKSIVDSDPTSSPANNGNGKTLIGLGIGLTVFTGVVIFCVCYCCGVLAIIKKRRKRPVGPALLPVKSLVEKKMSL</sequence>
<dbReference type="InterPro" id="IPR000436">
    <property type="entry name" value="Sushi_SCR_CCP_dom"/>
</dbReference>
<organism evidence="10 11">
    <name type="scientific">Cyclopterus lumpus</name>
    <name type="common">Lumpsucker</name>
    <dbReference type="NCBI Taxonomy" id="8103"/>
    <lineage>
        <taxon>Eukaryota</taxon>
        <taxon>Metazoa</taxon>
        <taxon>Chordata</taxon>
        <taxon>Craniata</taxon>
        <taxon>Vertebrata</taxon>
        <taxon>Euteleostomi</taxon>
        <taxon>Actinopterygii</taxon>
        <taxon>Neopterygii</taxon>
        <taxon>Teleostei</taxon>
        <taxon>Neoteleostei</taxon>
        <taxon>Acanthomorphata</taxon>
        <taxon>Eupercaria</taxon>
        <taxon>Perciformes</taxon>
        <taxon>Cottioidei</taxon>
        <taxon>Cottales</taxon>
        <taxon>Cyclopteridae</taxon>
        <taxon>Cyclopterus</taxon>
    </lineage>
</organism>
<keyword evidence="2 8" id="KW-0732">Signal</keyword>
<feature type="domain" description="Sushi" evidence="9">
    <location>
        <begin position="84"/>
        <end position="141"/>
    </location>
</feature>
<gene>
    <name evidence="10" type="primary">LOC117733226</name>
</gene>
<keyword evidence="11" id="KW-1185">Reference proteome</keyword>
<evidence type="ECO:0000256" key="5">
    <source>
        <dbReference type="ARBA" id="ARBA00023180"/>
    </source>
</evidence>
<feature type="disulfide bond" evidence="6">
    <location>
        <begin position="54"/>
        <end position="81"/>
    </location>
</feature>
<dbReference type="Pfam" id="PF00084">
    <property type="entry name" value="Sushi"/>
    <property type="match status" value="5"/>
</dbReference>
<dbReference type="SMART" id="SM00032">
    <property type="entry name" value="CCP"/>
    <property type="match status" value="5"/>
</dbReference>
<feature type="disulfide bond" evidence="6">
    <location>
        <begin position="232"/>
        <end position="259"/>
    </location>
</feature>
<dbReference type="Proteomes" id="UP000694565">
    <property type="component" value="Unplaced"/>
</dbReference>
<dbReference type="CDD" id="cd00033">
    <property type="entry name" value="CCP"/>
    <property type="match status" value="5"/>
</dbReference>
<dbReference type="PANTHER" id="PTHR19325">
    <property type="entry name" value="COMPLEMENT COMPONENT-RELATED SUSHI DOMAIN-CONTAINING"/>
    <property type="match status" value="1"/>
</dbReference>
<dbReference type="AlphaFoldDB" id="A0A8C2WNV6"/>
<evidence type="ECO:0000256" key="2">
    <source>
        <dbReference type="ARBA" id="ARBA00022729"/>
    </source>
</evidence>
<feature type="domain" description="Sushi" evidence="9">
    <location>
        <begin position="142"/>
        <end position="201"/>
    </location>
</feature>
<reference evidence="10" key="1">
    <citation type="submission" date="2025-08" db="UniProtKB">
        <authorList>
            <consortium name="Ensembl"/>
        </authorList>
    </citation>
    <scope>IDENTIFICATION</scope>
</reference>
<keyword evidence="7" id="KW-0812">Transmembrane</keyword>
<dbReference type="FunFam" id="2.10.70.10:FF:000014">
    <property type="entry name" value="Membrane cofactor protein"/>
    <property type="match status" value="2"/>
</dbReference>
<dbReference type="RefSeq" id="XP_034392585.1">
    <property type="nucleotide sequence ID" value="XM_034536694.1"/>
</dbReference>
<evidence type="ECO:0000313" key="11">
    <source>
        <dbReference type="Proteomes" id="UP000694565"/>
    </source>
</evidence>
<evidence type="ECO:0000256" key="3">
    <source>
        <dbReference type="ARBA" id="ARBA00022737"/>
    </source>
</evidence>
<feature type="disulfide bond" evidence="6">
    <location>
        <begin position="292"/>
        <end position="319"/>
    </location>
</feature>
<keyword evidence="5" id="KW-0325">Glycoprotein</keyword>
<feature type="domain" description="Sushi" evidence="9">
    <location>
        <begin position="202"/>
        <end position="261"/>
    </location>
</feature>
<feature type="domain" description="Sushi" evidence="9">
    <location>
        <begin position="262"/>
        <end position="321"/>
    </location>
</feature>
<evidence type="ECO:0000259" key="9">
    <source>
        <dbReference type="PROSITE" id="PS50923"/>
    </source>
</evidence>
<keyword evidence="1 6" id="KW-0768">Sushi</keyword>
<evidence type="ECO:0000256" key="7">
    <source>
        <dbReference type="SAM" id="Phobius"/>
    </source>
</evidence>